<feature type="region of interest" description="Disordered" evidence="1">
    <location>
        <begin position="129"/>
        <end position="152"/>
    </location>
</feature>
<sequence>MPARKTKNKNNYNKNTKLQQLLVNTQQACDDTGALNTRRQDRRRPFVYSAQQTLALLTAVRDNNPWSKPYGERGSCWTTITELLNQLPLFQGRELTEQSVTDKVAGLLASHERPERTVFTETEAKHFDGLCPGHAGTAEGENKNTRQEEQKKHQIYAGEVARRQALQTYTERAECRQAQAQPEDPVGSAHNNPMPENGPLAHQNPPPPQLCDLIQGVSDSFNNYIQAESAQSKRGYQLMASFSNSLARNAQGQSELVREQKEQNKLLRMILSSHMNIPSPSLPSDSPEPLPPKIRPASPINNVDNNLGEVEEHNQNVSLLTIEEKEDLLGMGQEEFQGNSEPEVSKEDEPKQRVKRQKRSTIPGPTPTRQLRPCNDCR</sequence>
<evidence type="ECO:0000256" key="1">
    <source>
        <dbReference type="SAM" id="MobiDB-lite"/>
    </source>
</evidence>
<gene>
    <name evidence="2" type="ORF">RSOLAG22IIIB_13139</name>
</gene>
<feature type="region of interest" description="Disordered" evidence="1">
    <location>
        <begin position="325"/>
        <end position="378"/>
    </location>
</feature>
<organism evidence="2 3">
    <name type="scientific">Rhizoctonia solani</name>
    <dbReference type="NCBI Taxonomy" id="456999"/>
    <lineage>
        <taxon>Eukaryota</taxon>
        <taxon>Fungi</taxon>
        <taxon>Dikarya</taxon>
        <taxon>Basidiomycota</taxon>
        <taxon>Agaricomycotina</taxon>
        <taxon>Agaricomycetes</taxon>
        <taxon>Cantharellales</taxon>
        <taxon>Ceratobasidiaceae</taxon>
        <taxon>Rhizoctonia</taxon>
    </lineage>
</organism>
<dbReference type="Proteomes" id="UP000044841">
    <property type="component" value="Unassembled WGS sequence"/>
</dbReference>
<name>A0A0K6GIS2_9AGAM</name>
<feature type="region of interest" description="Disordered" evidence="1">
    <location>
        <begin position="275"/>
        <end position="300"/>
    </location>
</feature>
<dbReference type="AlphaFoldDB" id="A0A0K6GIS2"/>
<evidence type="ECO:0000313" key="3">
    <source>
        <dbReference type="Proteomes" id="UP000044841"/>
    </source>
</evidence>
<feature type="compositionally biased region" description="Basic and acidic residues" evidence="1">
    <location>
        <begin position="343"/>
        <end position="352"/>
    </location>
</feature>
<dbReference type="EMBL" id="CYGV01002017">
    <property type="protein sequence ID" value="CUA78430.1"/>
    <property type="molecule type" value="Genomic_DNA"/>
</dbReference>
<keyword evidence="3" id="KW-1185">Reference proteome</keyword>
<accession>A0A0K6GIS2</accession>
<evidence type="ECO:0000313" key="2">
    <source>
        <dbReference type="EMBL" id="CUA78430.1"/>
    </source>
</evidence>
<feature type="region of interest" description="Disordered" evidence="1">
    <location>
        <begin position="174"/>
        <end position="208"/>
    </location>
</feature>
<proteinExistence type="predicted"/>
<protein>
    <submittedName>
        <fullName evidence="2">Uncharacterized protein</fullName>
    </submittedName>
</protein>
<feature type="compositionally biased region" description="Basic and acidic residues" evidence="1">
    <location>
        <begin position="140"/>
        <end position="152"/>
    </location>
</feature>
<reference evidence="2 3" key="1">
    <citation type="submission" date="2015-07" db="EMBL/GenBank/DDBJ databases">
        <authorList>
            <person name="Noorani M."/>
        </authorList>
    </citation>
    <scope>NUCLEOTIDE SEQUENCE [LARGE SCALE GENOMIC DNA]</scope>
    <source>
        <strain evidence="2">BBA 69670</strain>
    </source>
</reference>